<evidence type="ECO:0000313" key="1">
    <source>
        <dbReference type="EMBL" id="RKQ60486.1"/>
    </source>
</evidence>
<dbReference type="OrthoDB" id="9792238at2"/>
<dbReference type="SUPFAM" id="SSF47240">
    <property type="entry name" value="Ferritin-like"/>
    <property type="match status" value="1"/>
</dbReference>
<organism evidence="1 2">
    <name type="scientific">Thermovibrio guaymasensis</name>
    <dbReference type="NCBI Taxonomy" id="240167"/>
    <lineage>
        <taxon>Bacteria</taxon>
        <taxon>Pseudomonadati</taxon>
        <taxon>Aquificota</taxon>
        <taxon>Aquificia</taxon>
        <taxon>Desulfurobacteriales</taxon>
        <taxon>Desulfurobacteriaceae</taxon>
        <taxon>Thermovibrio</taxon>
    </lineage>
</organism>
<protein>
    <submittedName>
        <fullName evidence="1">Bacterioferritin</fullName>
    </submittedName>
</protein>
<dbReference type="RefSeq" id="WP_121171758.1">
    <property type="nucleotide sequence ID" value="NZ_RBIE01000004.1"/>
</dbReference>
<reference evidence="1 2" key="1">
    <citation type="submission" date="2018-10" db="EMBL/GenBank/DDBJ databases">
        <title>Genomic Encyclopedia of Type Strains, Phase IV (KMG-IV): sequencing the most valuable type-strain genomes for metagenomic binning, comparative biology and taxonomic classification.</title>
        <authorList>
            <person name="Goeker M."/>
        </authorList>
    </citation>
    <scope>NUCLEOTIDE SEQUENCE [LARGE SCALE GENOMIC DNA]</scope>
    <source>
        <strain evidence="1 2">DSM 15521</strain>
    </source>
</reference>
<dbReference type="CDD" id="cd00657">
    <property type="entry name" value="Ferritin_like"/>
    <property type="match status" value="1"/>
</dbReference>
<dbReference type="AlphaFoldDB" id="A0A420W619"/>
<dbReference type="Gene3D" id="1.20.1260.10">
    <property type="match status" value="1"/>
</dbReference>
<accession>A0A420W619</accession>
<sequence>MDKKRREILKFMLGSLAGLVNLKTLPSEAHSSISSESQFINLCNLAISHEYGAIIQYINHSGIIQKRKIWSVLLENMNDEVVHARELTRILIKEGANPTVAAWPPQTGKRLIHLLKEDIAGENAAIELYQQILDLPESSSYRDVIYPFLKREMVHRERLQRLINALSPKG</sequence>
<dbReference type="Proteomes" id="UP000280881">
    <property type="component" value="Unassembled WGS sequence"/>
</dbReference>
<gene>
    <name evidence="1" type="ORF">C7457_1566</name>
</gene>
<dbReference type="InterPro" id="IPR009078">
    <property type="entry name" value="Ferritin-like_SF"/>
</dbReference>
<dbReference type="InterPro" id="IPR012347">
    <property type="entry name" value="Ferritin-like"/>
</dbReference>
<comment type="caution">
    <text evidence="1">The sequence shown here is derived from an EMBL/GenBank/DDBJ whole genome shotgun (WGS) entry which is preliminary data.</text>
</comment>
<evidence type="ECO:0000313" key="2">
    <source>
        <dbReference type="Proteomes" id="UP000280881"/>
    </source>
</evidence>
<dbReference type="EMBL" id="RBIE01000004">
    <property type="protein sequence ID" value="RKQ60486.1"/>
    <property type="molecule type" value="Genomic_DNA"/>
</dbReference>
<proteinExistence type="predicted"/>
<name>A0A420W619_9BACT</name>
<keyword evidence="2" id="KW-1185">Reference proteome</keyword>